<dbReference type="Proteomes" id="UP000805614">
    <property type="component" value="Unassembled WGS sequence"/>
</dbReference>
<evidence type="ECO:0000259" key="1">
    <source>
        <dbReference type="Pfam" id="PF01636"/>
    </source>
</evidence>
<keyword evidence="3" id="KW-1185">Reference proteome</keyword>
<comment type="caution">
    <text evidence="2">The sequence shown here is derived from an EMBL/GenBank/DDBJ whole genome shotgun (WGS) entry which is preliminary data.</text>
</comment>
<evidence type="ECO:0000313" key="2">
    <source>
        <dbReference type="EMBL" id="MBC6464988.1"/>
    </source>
</evidence>
<sequence length="340" mass="35398">MGAVAVRTAGRCGVRRSARRGGAVCGGQHGGAVCGLERRCDTVGVTLLEDLARAVPADGEPVVLSTRRGVLVLRAGDVVVKAHRPGTGEADLRDRMSIAADPLLSEILVPPMGPLRRIRDRWVTVWPAGRPVDPAGHDEVPWADGARLLARLHALPIASLATGPPSAGGPARVARAVAGLPDGNPAADQVRQAYEVLPGWARGEADALTGPRHRALVHGDWHLGQLIATPGAGWRLIDIDDLGVGDPVWDLARPAALYAAGVLPPADWETFLGAYRASGGYALPADGDPWPRLNVPAQALAVQLAATCVATAAGEDRPLDEDETALVRACGRIAAMSARL</sequence>
<dbReference type="EMBL" id="JABVEC010000003">
    <property type="protein sequence ID" value="MBC6464988.1"/>
    <property type="molecule type" value="Genomic_DNA"/>
</dbReference>
<evidence type="ECO:0000313" key="3">
    <source>
        <dbReference type="Proteomes" id="UP000805614"/>
    </source>
</evidence>
<dbReference type="Pfam" id="PF01636">
    <property type="entry name" value="APH"/>
    <property type="match status" value="1"/>
</dbReference>
<accession>A0ABR7LJX4</accession>
<dbReference type="Gene3D" id="3.90.1200.10">
    <property type="match status" value="1"/>
</dbReference>
<feature type="domain" description="Aminoglycoside phosphotransferase" evidence="1">
    <location>
        <begin position="142"/>
        <end position="280"/>
    </location>
</feature>
<dbReference type="InterPro" id="IPR011009">
    <property type="entry name" value="Kinase-like_dom_sf"/>
</dbReference>
<proteinExistence type="predicted"/>
<dbReference type="SUPFAM" id="SSF56112">
    <property type="entry name" value="Protein kinase-like (PK-like)"/>
    <property type="match status" value="1"/>
</dbReference>
<name>A0ABR7LJX4_9ACTN</name>
<organism evidence="2 3">
    <name type="scientific">Actinomadura alba</name>
    <dbReference type="NCBI Taxonomy" id="406431"/>
    <lineage>
        <taxon>Bacteria</taxon>
        <taxon>Bacillati</taxon>
        <taxon>Actinomycetota</taxon>
        <taxon>Actinomycetes</taxon>
        <taxon>Streptosporangiales</taxon>
        <taxon>Thermomonosporaceae</taxon>
        <taxon>Actinomadura</taxon>
    </lineage>
</organism>
<reference evidence="2 3" key="1">
    <citation type="submission" date="2020-06" db="EMBL/GenBank/DDBJ databases">
        <title>Actinomadura xiongansis sp. nov., isolated from soil of Baiyangdian.</title>
        <authorList>
            <person name="Zhang X."/>
        </authorList>
    </citation>
    <scope>NUCLEOTIDE SEQUENCE [LARGE SCALE GENOMIC DNA]</scope>
    <source>
        <strain evidence="2 3">HBUM206468</strain>
    </source>
</reference>
<gene>
    <name evidence="2" type="ORF">HKK74_05690</name>
</gene>
<dbReference type="InterPro" id="IPR002575">
    <property type="entry name" value="Aminoglycoside_PTrfase"/>
</dbReference>
<protein>
    <submittedName>
        <fullName evidence="2">Aminoglycoside phosphotransferase family protein</fullName>
    </submittedName>
</protein>